<dbReference type="CDD" id="cd04182">
    <property type="entry name" value="GT_2_like_f"/>
    <property type="match status" value="1"/>
</dbReference>
<dbReference type="SUPFAM" id="SSF53448">
    <property type="entry name" value="Nucleotide-diphospho-sugar transferases"/>
    <property type="match status" value="1"/>
</dbReference>
<dbReference type="PANTHER" id="PTHR43777:SF1">
    <property type="entry name" value="MOLYBDENUM COFACTOR CYTIDYLYLTRANSFERASE"/>
    <property type="match status" value="1"/>
</dbReference>
<dbReference type="InterPro" id="IPR029044">
    <property type="entry name" value="Nucleotide-diphossugar_trans"/>
</dbReference>
<evidence type="ECO:0000313" key="3">
    <source>
        <dbReference type="EMBL" id="MBK1704539.1"/>
    </source>
</evidence>
<keyword evidence="4" id="KW-1185">Reference proteome</keyword>
<name>A0AAJ0X966_9GAMM</name>
<dbReference type="Proteomes" id="UP001296776">
    <property type="component" value="Unassembled WGS sequence"/>
</dbReference>
<dbReference type="Pfam" id="PF12804">
    <property type="entry name" value="NTP_transf_3"/>
    <property type="match status" value="1"/>
</dbReference>
<dbReference type="Gene3D" id="3.90.550.10">
    <property type="entry name" value="Spore Coat Polysaccharide Biosynthesis Protein SpsA, Chain A"/>
    <property type="match status" value="1"/>
</dbReference>
<comment type="caution">
    <text evidence="3">The sequence shown here is derived from an EMBL/GenBank/DDBJ whole genome shotgun (WGS) entry which is preliminary data.</text>
</comment>
<sequence>MPVGILLAAGKGRRFGGDKRLHPLADGTPMVVAAARALSAALPRTLAVVREADEVAQRLAREGVEVICCPAAAGGMGHSIACGVAASAEADGWLIALGDMPWVRPESIAAVAAALAEGAPVARPCYTGRHGHPVGFSAPFGSDLQRLDGDNGARHLLRSVHVVEIPCTDPGVIRDVDDPRHLQPSPPR</sequence>
<gene>
    <name evidence="3" type="ORF">CKO40_08305</name>
</gene>
<reference evidence="3" key="1">
    <citation type="submission" date="2017-08" db="EMBL/GenBank/DDBJ databases">
        <authorList>
            <person name="Imhoff J.F."/>
            <person name="Rahn T."/>
            <person name="Kuenzel S."/>
            <person name="Neulinger S.C."/>
        </authorList>
    </citation>
    <scope>NUCLEOTIDE SEQUENCE</scope>
    <source>
        <strain evidence="3">DSM 11080</strain>
    </source>
</reference>
<dbReference type="PANTHER" id="PTHR43777">
    <property type="entry name" value="MOLYBDENUM COFACTOR CYTIDYLYLTRANSFERASE"/>
    <property type="match status" value="1"/>
</dbReference>
<dbReference type="InterPro" id="IPR025877">
    <property type="entry name" value="MobA-like_NTP_Trfase"/>
</dbReference>
<dbReference type="AlphaFoldDB" id="A0AAJ0X966"/>
<evidence type="ECO:0000256" key="1">
    <source>
        <dbReference type="ARBA" id="ARBA00022842"/>
    </source>
</evidence>
<organism evidence="3 4">
    <name type="scientific">Halochromatium glycolicum</name>
    <dbReference type="NCBI Taxonomy" id="85075"/>
    <lineage>
        <taxon>Bacteria</taxon>
        <taxon>Pseudomonadati</taxon>
        <taxon>Pseudomonadota</taxon>
        <taxon>Gammaproteobacteria</taxon>
        <taxon>Chromatiales</taxon>
        <taxon>Chromatiaceae</taxon>
        <taxon>Halochromatium</taxon>
    </lineage>
</organism>
<keyword evidence="1" id="KW-0460">Magnesium</keyword>
<feature type="domain" description="MobA-like NTP transferase" evidence="2">
    <location>
        <begin position="4"/>
        <end position="159"/>
    </location>
</feature>
<proteinExistence type="predicted"/>
<reference evidence="3" key="2">
    <citation type="journal article" date="2020" name="Microorganisms">
        <title>Osmotic Adaptation and Compatible Solute Biosynthesis of Phototrophic Bacteria as Revealed from Genome Analyses.</title>
        <authorList>
            <person name="Imhoff J.F."/>
            <person name="Rahn T."/>
            <person name="Kunzel S."/>
            <person name="Keller A."/>
            <person name="Neulinger S.C."/>
        </authorList>
    </citation>
    <scope>NUCLEOTIDE SEQUENCE</scope>
    <source>
        <strain evidence="3">DSM 11080</strain>
    </source>
</reference>
<accession>A0AAJ0X966</accession>
<evidence type="ECO:0000313" key="4">
    <source>
        <dbReference type="Proteomes" id="UP001296776"/>
    </source>
</evidence>
<protein>
    <submittedName>
        <fullName evidence="3">Molybdopterin-guanine dinucleotide biosynthesis protein MobA</fullName>
    </submittedName>
</protein>
<dbReference type="GO" id="GO:0016779">
    <property type="term" value="F:nucleotidyltransferase activity"/>
    <property type="evidence" value="ECO:0007669"/>
    <property type="project" value="UniProtKB-ARBA"/>
</dbReference>
<dbReference type="EMBL" id="NRSJ01000011">
    <property type="protein sequence ID" value="MBK1704539.1"/>
    <property type="molecule type" value="Genomic_DNA"/>
</dbReference>
<evidence type="ECO:0000259" key="2">
    <source>
        <dbReference type="Pfam" id="PF12804"/>
    </source>
</evidence>